<evidence type="ECO:0000313" key="1">
    <source>
        <dbReference type="EMBL" id="KFI57026.1"/>
    </source>
</evidence>
<name>A0A087AE26_9BIFI</name>
<evidence type="ECO:0000313" key="2">
    <source>
        <dbReference type="Proteomes" id="UP000028995"/>
    </source>
</evidence>
<reference evidence="1 2" key="1">
    <citation type="submission" date="2014-03" db="EMBL/GenBank/DDBJ databases">
        <title>Genomics of Bifidobacteria.</title>
        <authorList>
            <person name="Ventura M."/>
            <person name="Milani C."/>
            <person name="Lugli G.A."/>
        </authorList>
    </citation>
    <scope>NUCLEOTIDE SEQUENCE [LARGE SCALE GENOMIC DNA]</scope>
    <source>
        <strain evidence="1 2">LMG 10510</strain>
    </source>
</reference>
<accession>A0A087AE26</accession>
<dbReference type="AlphaFoldDB" id="A0A087AE26"/>
<dbReference type="Proteomes" id="UP000028995">
    <property type="component" value="Unassembled WGS sequence"/>
</dbReference>
<organism evidence="1 2">
    <name type="scientific">Bifidobacterium choerinum</name>
    <dbReference type="NCBI Taxonomy" id="35760"/>
    <lineage>
        <taxon>Bacteria</taxon>
        <taxon>Bacillati</taxon>
        <taxon>Actinomycetota</taxon>
        <taxon>Actinomycetes</taxon>
        <taxon>Bifidobacteriales</taxon>
        <taxon>Bifidobacteriaceae</taxon>
        <taxon>Bifidobacterium</taxon>
    </lineage>
</organism>
<sequence length="191" mass="20540">MRGVLIQLDCAKSQKCLHGASLLHRFIKSVLGSNAFGASWGRWNAVSALGESNISVWAEYMGFGVLENGGNGLAYSSQSEMLLSLSADGPMSMRSYADVAAGCRYVCIPFDADGLVAGGCSADMPGLARRQRMDGSLVEQRPEIGLVACRLRMVGFRLVLDRIRRGLQMATWMDSAWLSRGAATGRPWSAA</sequence>
<proteinExistence type="predicted"/>
<dbReference type="EMBL" id="JGYU01000007">
    <property type="protein sequence ID" value="KFI57026.1"/>
    <property type="molecule type" value="Genomic_DNA"/>
</dbReference>
<dbReference type="STRING" id="35760.BCHO_0700"/>
<comment type="caution">
    <text evidence="1">The sequence shown here is derived from an EMBL/GenBank/DDBJ whole genome shotgun (WGS) entry which is preliminary data.</text>
</comment>
<keyword evidence="2" id="KW-1185">Reference proteome</keyword>
<protein>
    <submittedName>
        <fullName evidence="1">Uncharacterized protein</fullName>
    </submittedName>
</protein>
<gene>
    <name evidence="1" type="ORF">BCHO_0700</name>
</gene>